<organism evidence="1">
    <name type="scientific">Anguilla anguilla</name>
    <name type="common">European freshwater eel</name>
    <name type="synonym">Muraena anguilla</name>
    <dbReference type="NCBI Taxonomy" id="7936"/>
    <lineage>
        <taxon>Eukaryota</taxon>
        <taxon>Metazoa</taxon>
        <taxon>Chordata</taxon>
        <taxon>Craniata</taxon>
        <taxon>Vertebrata</taxon>
        <taxon>Euteleostomi</taxon>
        <taxon>Actinopterygii</taxon>
        <taxon>Neopterygii</taxon>
        <taxon>Teleostei</taxon>
        <taxon>Anguilliformes</taxon>
        <taxon>Anguillidae</taxon>
        <taxon>Anguilla</taxon>
    </lineage>
</organism>
<evidence type="ECO:0000313" key="1">
    <source>
        <dbReference type="EMBL" id="JAH09129.1"/>
    </source>
</evidence>
<dbReference type="AlphaFoldDB" id="A0A0E9PXA0"/>
<dbReference type="EMBL" id="GBXM01099448">
    <property type="protein sequence ID" value="JAH09129.1"/>
    <property type="molecule type" value="Transcribed_RNA"/>
</dbReference>
<accession>A0A0E9PXA0</accession>
<proteinExistence type="predicted"/>
<protein>
    <submittedName>
        <fullName evidence="1">Uncharacterized protein</fullName>
    </submittedName>
</protein>
<name>A0A0E9PXA0_ANGAN</name>
<reference evidence="1" key="2">
    <citation type="journal article" date="2015" name="Fish Shellfish Immunol.">
        <title>Early steps in the European eel (Anguilla anguilla)-Vibrio vulnificus interaction in the gills: Role of the RtxA13 toxin.</title>
        <authorList>
            <person name="Callol A."/>
            <person name="Pajuelo D."/>
            <person name="Ebbesson L."/>
            <person name="Teles M."/>
            <person name="MacKenzie S."/>
            <person name="Amaro C."/>
        </authorList>
    </citation>
    <scope>NUCLEOTIDE SEQUENCE</scope>
</reference>
<sequence length="43" mass="5056">MDFLHQVYPVKCFAVKCVNGCCSFSHHMTIKFIYTVYIIQVIQ</sequence>
<reference evidence="1" key="1">
    <citation type="submission" date="2014-11" db="EMBL/GenBank/DDBJ databases">
        <authorList>
            <person name="Amaro Gonzalez C."/>
        </authorList>
    </citation>
    <scope>NUCLEOTIDE SEQUENCE</scope>
</reference>